<dbReference type="PANTHER" id="PTHR10724">
    <property type="entry name" value="30S RIBOSOMAL PROTEIN S1"/>
    <property type="match status" value="1"/>
</dbReference>
<accession>D2R2F1</accession>
<dbReference type="CDD" id="cd05688">
    <property type="entry name" value="S1_RPS1_repeat_ec3"/>
    <property type="match status" value="1"/>
</dbReference>
<keyword evidence="2" id="KW-0689">Ribosomal protein</keyword>
<dbReference type="OrthoDB" id="9804077at2"/>
<dbReference type="SUPFAM" id="SSF50249">
    <property type="entry name" value="Nucleic acid-binding proteins"/>
    <property type="match status" value="3"/>
</dbReference>
<dbReference type="EMBL" id="CP001848">
    <property type="protein sequence ID" value="ADB15060.1"/>
    <property type="molecule type" value="Genomic_DNA"/>
</dbReference>
<dbReference type="eggNOG" id="COG0539">
    <property type="taxonomic scope" value="Bacteria"/>
</dbReference>
<feature type="region of interest" description="Disordered" evidence="5">
    <location>
        <begin position="454"/>
        <end position="502"/>
    </location>
</feature>
<dbReference type="KEGG" id="psl:Psta_0370"/>
<dbReference type="PRINTS" id="PR00681">
    <property type="entry name" value="RIBOSOMALS1"/>
</dbReference>
<dbReference type="InterPro" id="IPR035104">
    <property type="entry name" value="Ribosomal_protein_S1-like"/>
</dbReference>
<dbReference type="CDD" id="cd04465">
    <property type="entry name" value="S1_RPS1_repeat_ec2_hs2"/>
    <property type="match status" value="1"/>
</dbReference>
<dbReference type="Gene3D" id="2.40.50.140">
    <property type="entry name" value="Nucleic acid-binding proteins"/>
    <property type="match status" value="3"/>
</dbReference>
<feature type="domain" description="S1 motif" evidence="6">
    <location>
        <begin position="294"/>
        <end position="362"/>
    </location>
</feature>
<reference evidence="7 8" key="1">
    <citation type="journal article" date="2009" name="Stand. Genomic Sci.">
        <title>Complete genome sequence of Pirellula staleyi type strain (ATCC 27377).</title>
        <authorList>
            <person name="Clum A."/>
            <person name="Tindall B.J."/>
            <person name="Sikorski J."/>
            <person name="Ivanova N."/>
            <person name="Mavrommatis K."/>
            <person name="Lucas S."/>
            <person name="Glavina del Rio T."/>
            <person name="Nolan M."/>
            <person name="Chen F."/>
            <person name="Tice H."/>
            <person name="Pitluck S."/>
            <person name="Cheng J.F."/>
            <person name="Chertkov O."/>
            <person name="Brettin T."/>
            <person name="Han C."/>
            <person name="Detter J.C."/>
            <person name="Kuske C."/>
            <person name="Bruce D."/>
            <person name="Goodwin L."/>
            <person name="Ovchinikova G."/>
            <person name="Pati A."/>
            <person name="Mikhailova N."/>
            <person name="Chen A."/>
            <person name="Palaniappan K."/>
            <person name="Land M."/>
            <person name="Hauser L."/>
            <person name="Chang Y.J."/>
            <person name="Jeffries C.D."/>
            <person name="Chain P."/>
            <person name="Rohde M."/>
            <person name="Goker M."/>
            <person name="Bristow J."/>
            <person name="Eisen J.A."/>
            <person name="Markowitz V."/>
            <person name="Hugenholtz P."/>
            <person name="Kyrpides N.C."/>
            <person name="Klenk H.P."/>
            <person name="Lapidus A."/>
        </authorList>
    </citation>
    <scope>NUCLEOTIDE SEQUENCE [LARGE SCALE GENOMIC DNA]</scope>
    <source>
        <strain evidence="8">ATCC 27377 / DSM 6068 / ICPB 4128</strain>
    </source>
</reference>
<comment type="similarity">
    <text evidence="1">Belongs to the bacterial ribosomal protein bS1 family.</text>
</comment>
<dbReference type="InterPro" id="IPR012340">
    <property type="entry name" value="NA-bd_OB-fold"/>
</dbReference>
<dbReference type="STRING" id="530564.Psta_0370"/>
<evidence type="ECO:0000256" key="4">
    <source>
        <dbReference type="ARBA" id="ARBA00025604"/>
    </source>
</evidence>
<protein>
    <submittedName>
        <fullName evidence="7">RNA binding S1 domain protein</fullName>
    </submittedName>
</protein>
<comment type="function">
    <text evidence="4">Binds mRNA; thus facilitating recognition of the initiation point. It is needed to translate mRNA with a short Shine-Dalgarno (SD) purine-rich sequence.</text>
</comment>
<dbReference type="AlphaFoldDB" id="D2R2F1"/>
<dbReference type="GO" id="GO:0006412">
    <property type="term" value="P:translation"/>
    <property type="evidence" value="ECO:0007669"/>
    <property type="project" value="TreeGrafter"/>
</dbReference>
<gene>
    <name evidence="7" type="ordered locus">Psta_0370</name>
</gene>
<dbReference type="Proteomes" id="UP000001887">
    <property type="component" value="Chromosome"/>
</dbReference>
<proteinExistence type="inferred from homology"/>
<evidence type="ECO:0000313" key="8">
    <source>
        <dbReference type="Proteomes" id="UP000001887"/>
    </source>
</evidence>
<sequence>MSTDPSNSSSASDASASGPLGARRGPLPVGQRKPTGDRPKSEASSSDQPAGDAELSAQAQEVADDAARDKQARKAKQNYGPKPAIEIANRRAPLSADLQAEIDEALGGLSLNELVSDGGLATKASTVETDSQHRAQVVEIHGDNVFFALGGKNQGVASLRSFATPPEVGSMLDVVVNSFNTEDNLYEVSVAGGKLVAGNWSDIREGGLVDAKIVAANTGGLECEIAGGVRGFIPASQAGLYRVENLGDLVGQRITCVITEANERRGNVVLSRRAVLEREKESAKKELMASIAIGDMREGVVRKIQDFGAFVDMGGIDGLIHISQMSWDRIKHPSEILTEGQKVRVRIEKIDPETGKIGLSLRNQQEHPWTGIDQKFPVGSIVKGTVSRLAAFGAFVKLSPGVEGLIHISELAHNRVYAVQNVVKEGQEVEVKILTVSAEDQRISLSLKATLQAPAKSEKTKAEAAPEVDEPPRAPVVPKRSGPLKGGAGKSGGGGEAFGLKW</sequence>
<evidence type="ECO:0000259" key="6">
    <source>
        <dbReference type="PROSITE" id="PS50126"/>
    </source>
</evidence>
<dbReference type="FunFam" id="2.40.50.140:FF:000103">
    <property type="entry name" value="protein RRP5 homolog"/>
    <property type="match status" value="1"/>
</dbReference>
<feature type="compositionally biased region" description="Low complexity" evidence="5">
    <location>
        <begin position="1"/>
        <end position="17"/>
    </location>
</feature>
<dbReference type="FunFam" id="2.40.50.140:FF:000051">
    <property type="entry name" value="RNA-binding transcriptional accessory protein"/>
    <property type="match status" value="1"/>
</dbReference>
<dbReference type="PROSITE" id="PS50126">
    <property type="entry name" value="S1"/>
    <property type="match status" value="3"/>
</dbReference>
<dbReference type="GO" id="GO:0003735">
    <property type="term" value="F:structural constituent of ribosome"/>
    <property type="evidence" value="ECO:0007669"/>
    <property type="project" value="TreeGrafter"/>
</dbReference>
<feature type="domain" description="S1 motif" evidence="6">
    <location>
        <begin position="206"/>
        <end position="273"/>
    </location>
</feature>
<keyword evidence="8" id="KW-1185">Reference proteome</keyword>
<dbReference type="GO" id="GO:0022627">
    <property type="term" value="C:cytosolic small ribosomal subunit"/>
    <property type="evidence" value="ECO:0007669"/>
    <property type="project" value="TreeGrafter"/>
</dbReference>
<evidence type="ECO:0000313" key="7">
    <source>
        <dbReference type="EMBL" id="ADB15060.1"/>
    </source>
</evidence>
<dbReference type="PANTHER" id="PTHR10724:SF7">
    <property type="entry name" value="SMALL RIBOSOMAL SUBUNIT PROTEIN BS1C"/>
    <property type="match status" value="1"/>
</dbReference>
<dbReference type="HOGENOM" id="CLU_038039_0_0_0"/>
<dbReference type="SMART" id="SM00316">
    <property type="entry name" value="S1"/>
    <property type="match status" value="4"/>
</dbReference>
<name>D2R2F1_PIRSD</name>
<dbReference type="InterPro" id="IPR003029">
    <property type="entry name" value="S1_domain"/>
</dbReference>
<organism evidence="7 8">
    <name type="scientific">Pirellula staleyi (strain ATCC 27377 / DSM 6068 / ICPB 4128)</name>
    <name type="common">Pirella staleyi</name>
    <dbReference type="NCBI Taxonomy" id="530564"/>
    <lineage>
        <taxon>Bacteria</taxon>
        <taxon>Pseudomonadati</taxon>
        <taxon>Planctomycetota</taxon>
        <taxon>Planctomycetia</taxon>
        <taxon>Pirellulales</taxon>
        <taxon>Pirellulaceae</taxon>
        <taxon>Pirellula</taxon>
    </lineage>
</organism>
<evidence type="ECO:0000256" key="3">
    <source>
        <dbReference type="ARBA" id="ARBA00023274"/>
    </source>
</evidence>
<keyword evidence="3" id="KW-0687">Ribonucleoprotein</keyword>
<dbReference type="InterPro" id="IPR050437">
    <property type="entry name" value="Ribos_protein_bS1-like"/>
</dbReference>
<dbReference type="Pfam" id="PF00575">
    <property type="entry name" value="S1"/>
    <property type="match status" value="3"/>
</dbReference>
<evidence type="ECO:0000256" key="2">
    <source>
        <dbReference type="ARBA" id="ARBA00022980"/>
    </source>
</evidence>
<feature type="compositionally biased region" description="Gly residues" evidence="5">
    <location>
        <begin position="484"/>
        <end position="502"/>
    </location>
</feature>
<feature type="domain" description="S1 motif" evidence="6">
    <location>
        <begin position="379"/>
        <end position="448"/>
    </location>
</feature>
<evidence type="ECO:0000256" key="1">
    <source>
        <dbReference type="ARBA" id="ARBA00006767"/>
    </source>
</evidence>
<feature type="region of interest" description="Disordered" evidence="5">
    <location>
        <begin position="1"/>
        <end position="86"/>
    </location>
</feature>
<evidence type="ECO:0000256" key="5">
    <source>
        <dbReference type="SAM" id="MobiDB-lite"/>
    </source>
</evidence>
<dbReference type="GO" id="GO:0003729">
    <property type="term" value="F:mRNA binding"/>
    <property type="evidence" value="ECO:0007669"/>
    <property type="project" value="UniProtKB-ARBA"/>
</dbReference>